<dbReference type="GO" id="GO:0016651">
    <property type="term" value="F:oxidoreductase activity, acting on NAD(P)H"/>
    <property type="evidence" value="ECO:0007669"/>
    <property type="project" value="InterPro"/>
</dbReference>
<dbReference type="SUPFAM" id="SSF56762">
    <property type="entry name" value="HydB/Nqo4-like"/>
    <property type="match status" value="1"/>
</dbReference>
<keyword evidence="6" id="KW-1185">Reference proteome</keyword>
<keyword evidence="3" id="KW-0520">NAD</keyword>
<organism evidence="5 6">
    <name type="scientific">Canavalia gladiata</name>
    <name type="common">Sword bean</name>
    <name type="synonym">Dolichos gladiatus</name>
    <dbReference type="NCBI Taxonomy" id="3824"/>
    <lineage>
        <taxon>Eukaryota</taxon>
        <taxon>Viridiplantae</taxon>
        <taxon>Streptophyta</taxon>
        <taxon>Embryophyta</taxon>
        <taxon>Tracheophyta</taxon>
        <taxon>Spermatophyta</taxon>
        <taxon>Magnoliopsida</taxon>
        <taxon>eudicotyledons</taxon>
        <taxon>Gunneridae</taxon>
        <taxon>Pentapetalae</taxon>
        <taxon>rosids</taxon>
        <taxon>fabids</taxon>
        <taxon>Fabales</taxon>
        <taxon>Fabaceae</taxon>
        <taxon>Papilionoideae</taxon>
        <taxon>50 kb inversion clade</taxon>
        <taxon>NPAAA clade</taxon>
        <taxon>indigoferoid/millettioid clade</taxon>
        <taxon>Phaseoleae</taxon>
        <taxon>Canavalia</taxon>
    </lineage>
</organism>
<comment type="similarity">
    <text evidence="1">Belongs to the complex I 49 kDa subunit family.</text>
</comment>
<protein>
    <recommendedName>
        <fullName evidence="4">NADH-quinone oxidoreductase subunit D domain-containing protein</fullName>
    </recommendedName>
</protein>
<name>A0AAN9JI81_CANGL</name>
<dbReference type="InterPro" id="IPR029014">
    <property type="entry name" value="NiFe-Hase_large"/>
</dbReference>
<evidence type="ECO:0000256" key="2">
    <source>
        <dbReference type="ARBA" id="ARBA00022967"/>
    </source>
</evidence>
<comment type="caution">
    <text evidence="5">The sequence shown here is derived from an EMBL/GenBank/DDBJ whole genome shotgun (WGS) entry which is preliminary data.</text>
</comment>
<dbReference type="AlphaFoldDB" id="A0AAN9JI81"/>
<dbReference type="InterPro" id="IPR001135">
    <property type="entry name" value="NADH_Q_OxRdtase_suD"/>
</dbReference>
<dbReference type="GO" id="GO:0005739">
    <property type="term" value="C:mitochondrion"/>
    <property type="evidence" value="ECO:0007669"/>
    <property type="project" value="GOC"/>
</dbReference>
<dbReference type="Proteomes" id="UP001367508">
    <property type="component" value="Unassembled WGS sequence"/>
</dbReference>
<dbReference type="EMBL" id="JAYMYQ010000028">
    <property type="protein sequence ID" value="KAK7298507.1"/>
    <property type="molecule type" value="Genomic_DNA"/>
</dbReference>
<evidence type="ECO:0000259" key="4">
    <source>
        <dbReference type="Pfam" id="PF00346"/>
    </source>
</evidence>
<feature type="domain" description="NADH-quinone oxidoreductase subunit D" evidence="4">
    <location>
        <begin position="109"/>
        <end position="176"/>
    </location>
</feature>
<reference evidence="5 6" key="1">
    <citation type="submission" date="2024-01" db="EMBL/GenBank/DDBJ databases">
        <title>The genomes of 5 underutilized Papilionoideae crops provide insights into root nodulation and disease resistanc.</title>
        <authorList>
            <person name="Jiang F."/>
        </authorList>
    </citation>
    <scope>NUCLEOTIDE SEQUENCE [LARGE SCALE GENOMIC DNA]</scope>
    <source>
        <strain evidence="5">LVBAO_FW01</strain>
        <tissue evidence="5">Leaves</tissue>
    </source>
</reference>
<dbReference type="PANTHER" id="PTHR11993">
    <property type="entry name" value="NADH-UBIQUINONE OXIDOREDUCTASE 49 KDA SUBUNIT"/>
    <property type="match status" value="1"/>
</dbReference>
<dbReference type="GO" id="GO:0048038">
    <property type="term" value="F:quinone binding"/>
    <property type="evidence" value="ECO:0007669"/>
    <property type="project" value="InterPro"/>
</dbReference>
<proteinExistence type="inferred from homology"/>
<evidence type="ECO:0000256" key="3">
    <source>
        <dbReference type="ARBA" id="ARBA00023027"/>
    </source>
</evidence>
<dbReference type="PANTHER" id="PTHR11993:SF10">
    <property type="entry name" value="NADH DEHYDROGENASE [UBIQUINONE] IRON-SULFUR PROTEIN 2, MITOCHONDRIAL"/>
    <property type="match status" value="1"/>
</dbReference>
<sequence length="305" mass="34336">MWVEEVSKSEGRAVGHVTCTELVADWAFSLIKADQLAAFLLSKSRSNRAGGTSNEIGSRVLFLQPFSFDMIGPATFPLSLMFRSGIRPRTTSPVVFPAVAASARLRARVCWDSRRAAPYDVHDQSDPDVPVGTRGDRYDRYCIRIEEMRQSLRIILQCPNKMPSGMIKADDRKLSSVSEPCGVRSKASRGWRISLGVEKHWEPPFLSSEPFLFPSPRPGIALRFWFFGRINLLLPSSLIWGKRNRLPVGKLDIKVVPYRTAGERAVAFVVVLQDSNVLRPRSERACRRTTAVPFLSELERSHLIH</sequence>
<evidence type="ECO:0000313" key="6">
    <source>
        <dbReference type="Proteomes" id="UP001367508"/>
    </source>
</evidence>
<evidence type="ECO:0000256" key="1">
    <source>
        <dbReference type="ARBA" id="ARBA00005769"/>
    </source>
</evidence>
<dbReference type="Pfam" id="PF00346">
    <property type="entry name" value="Complex1_49kDa"/>
    <property type="match status" value="1"/>
</dbReference>
<gene>
    <name evidence="5" type="ORF">VNO77_46969</name>
</gene>
<dbReference type="Gene3D" id="1.10.645.10">
    <property type="entry name" value="Cytochrome-c3 Hydrogenase, chain B"/>
    <property type="match status" value="1"/>
</dbReference>
<evidence type="ECO:0000313" key="5">
    <source>
        <dbReference type="EMBL" id="KAK7298507.1"/>
    </source>
</evidence>
<accession>A0AAN9JI81</accession>
<keyword evidence="2" id="KW-1278">Translocase</keyword>
<dbReference type="GO" id="GO:0006120">
    <property type="term" value="P:mitochondrial electron transport, NADH to ubiquinone"/>
    <property type="evidence" value="ECO:0007669"/>
    <property type="project" value="TreeGrafter"/>
</dbReference>
<dbReference type="InterPro" id="IPR022885">
    <property type="entry name" value="NDH1_su_D/H"/>
</dbReference>
<dbReference type="GO" id="GO:0051287">
    <property type="term" value="F:NAD binding"/>
    <property type="evidence" value="ECO:0007669"/>
    <property type="project" value="InterPro"/>
</dbReference>